<gene>
    <name evidence="1" type="ORF">M407DRAFT_216319</name>
</gene>
<dbReference type="OrthoDB" id="2269034at2759"/>
<dbReference type="EMBL" id="KN823108">
    <property type="protein sequence ID" value="KIO22487.1"/>
    <property type="molecule type" value="Genomic_DNA"/>
</dbReference>
<dbReference type="AlphaFoldDB" id="A0A0C3LMC2"/>
<reference evidence="2" key="2">
    <citation type="submission" date="2015-01" db="EMBL/GenBank/DDBJ databases">
        <title>Evolutionary Origins and Diversification of the Mycorrhizal Mutualists.</title>
        <authorList>
            <consortium name="DOE Joint Genome Institute"/>
            <consortium name="Mycorrhizal Genomics Consortium"/>
            <person name="Kohler A."/>
            <person name="Kuo A."/>
            <person name="Nagy L.G."/>
            <person name="Floudas D."/>
            <person name="Copeland A."/>
            <person name="Barry K.W."/>
            <person name="Cichocki N."/>
            <person name="Veneault-Fourrey C."/>
            <person name="LaButti K."/>
            <person name="Lindquist E.A."/>
            <person name="Lipzen A."/>
            <person name="Lundell T."/>
            <person name="Morin E."/>
            <person name="Murat C."/>
            <person name="Riley R."/>
            <person name="Ohm R."/>
            <person name="Sun H."/>
            <person name="Tunlid A."/>
            <person name="Henrissat B."/>
            <person name="Grigoriev I.V."/>
            <person name="Hibbett D.S."/>
            <person name="Martin F."/>
        </authorList>
    </citation>
    <scope>NUCLEOTIDE SEQUENCE [LARGE SCALE GENOMIC DNA]</scope>
    <source>
        <strain evidence="2">MUT 4182</strain>
    </source>
</reference>
<feature type="non-terminal residue" evidence="1">
    <location>
        <position position="133"/>
    </location>
</feature>
<proteinExistence type="predicted"/>
<name>A0A0C3LMC2_9AGAM</name>
<dbReference type="Proteomes" id="UP000054248">
    <property type="component" value="Unassembled WGS sequence"/>
</dbReference>
<reference evidence="1 2" key="1">
    <citation type="submission" date="2014-04" db="EMBL/GenBank/DDBJ databases">
        <authorList>
            <consortium name="DOE Joint Genome Institute"/>
            <person name="Kuo A."/>
            <person name="Girlanda M."/>
            <person name="Perotto S."/>
            <person name="Kohler A."/>
            <person name="Nagy L.G."/>
            <person name="Floudas D."/>
            <person name="Copeland A."/>
            <person name="Barry K.W."/>
            <person name="Cichocki N."/>
            <person name="Veneault-Fourrey C."/>
            <person name="LaButti K."/>
            <person name="Lindquist E.A."/>
            <person name="Lipzen A."/>
            <person name="Lundell T."/>
            <person name="Morin E."/>
            <person name="Murat C."/>
            <person name="Sun H."/>
            <person name="Tunlid A."/>
            <person name="Henrissat B."/>
            <person name="Grigoriev I.V."/>
            <person name="Hibbett D.S."/>
            <person name="Martin F."/>
            <person name="Nordberg H.P."/>
            <person name="Cantor M.N."/>
            <person name="Hua S.X."/>
        </authorList>
    </citation>
    <scope>NUCLEOTIDE SEQUENCE [LARGE SCALE GENOMIC DNA]</scope>
    <source>
        <strain evidence="1 2">MUT 4182</strain>
    </source>
</reference>
<protein>
    <submittedName>
        <fullName evidence="1">Uncharacterized protein</fullName>
    </submittedName>
</protein>
<keyword evidence="2" id="KW-1185">Reference proteome</keyword>
<dbReference type="Gene3D" id="1.20.1280.50">
    <property type="match status" value="1"/>
</dbReference>
<accession>A0A0C3LMC2</accession>
<feature type="non-terminal residue" evidence="1">
    <location>
        <position position="1"/>
    </location>
</feature>
<evidence type="ECO:0000313" key="2">
    <source>
        <dbReference type="Proteomes" id="UP000054248"/>
    </source>
</evidence>
<sequence length="133" mass="15140">ENQLPAGLFRNLQTLSQSQTLVQDEFQGSIFETADLLKQRLLETIAAAHRHRNSHLPIQRLPSEILSTMIAHALAEIESYNRQQRLIQLSTVSRWWRSVALGTPSLWAMINSKDEEWIISLALVRSQNAPLSV</sequence>
<dbReference type="HOGENOM" id="CLU_1911778_0_0_1"/>
<organism evidence="1 2">
    <name type="scientific">Tulasnella calospora MUT 4182</name>
    <dbReference type="NCBI Taxonomy" id="1051891"/>
    <lineage>
        <taxon>Eukaryota</taxon>
        <taxon>Fungi</taxon>
        <taxon>Dikarya</taxon>
        <taxon>Basidiomycota</taxon>
        <taxon>Agaricomycotina</taxon>
        <taxon>Agaricomycetes</taxon>
        <taxon>Cantharellales</taxon>
        <taxon>Tulasnellaceae</taxon>
        <taxon>Tulasnella</taxon>
    </lineage>
</organism>
<evidence type="ECO:0000313" key="1">
    <source>
        <dbReference type="EMBL" id="KIO22487.1"/>
    </source>
</evidence>